<comment type="similarity">
    <text evidence="1">Belongs to the peptidase S33 family.</text>
</comment>
<feature type="domain" description="Peptidase S33 tripeptidyl aminopeptidase-like C-terminal" evidence="6">
    <location>
        <begin position="404"/>
        <end position="497"/>
    </location>
</feature>
<protein>
    <submittedName>
        <fullName evidence="7">Alpha/beta hydrolase</fullName>
    </submittedName>
</protein>
<evidence type="ECO:0000256" key="3">
    <source>
        <dbReference type="ARBA" id="ARBA00022801"/>
    </source>
</evidence>
<dbReference type="PANTHER" id="PTHR43248">
    <property type="entry name" value="2-SUCCINYL-6-HYDROXY-2,4-CYCLOHEXADIENE-1-CARBOXYLATE SYNTHASE"/>
    <property type="match status" value="1"/>
</dbReference>
<comment type="caution">
    <text evidence="7">The sequence shown here is derived from an EMBL/GenBank/DDBJ whole genome shotgun (WGS) entry which is preliminary data.</text>
</comment>
<dbReference type="Pfam" id="PF00561">
    <property type="entry name" value="Abhydrolase_1"/>
    <property type="match status" value="1"/>
</dbReference>
<name>A0A545AML8_9ACTN</name>
<keyword evidence="8" id="KW-1185">Reference proteome</keyword>
<accession>A0A545AML8</accession>
<dbReference type="OrthoDB" id="4447445at2"/>
<sequence>MLKRIVAILALTATTTALATACDSEDAAAKSTLAWKACPAQAQGAPPRDPGQQCAEIEVPLDYRHPTQKITVTISKISTAKPDRRRGVLLLNPGGPALPGLDMPSEIKSTLPADVLDRYDLVGFDPRGVGHSTPQSCGLPDPNPLGLFPYPAVDGSTAGNVEYARTVADKCGKQKNLKYFTTANTARDLDRIRQALGEKKISYWGQSYGTYLGTVYASLFEKNTDRVILEGNVDPTKVWSEQVALWGKGMTDRFADAAEVAIARKAGLGSTVPEVTKSYLALVDRLDRTPAAVPGSPVKVDGRTVRNLTYGLLLRNENLPVLVQLWRAAADLADGTLSDADNAVLHQAFADQPPTPGVPADNQSTMFAALTCGDAPWPTDLDEYARKTAADRAAYPLTAGMPANVWPCTFWTDQPIEAPVTVNDDGPRNVLILQNRRDNATPWEGAIGLRNALGRRAGFVGVDNGGHYVYGVGSKCADRATVAFLTHGTLPGRDLSC</sequence>
<evidence type="ECO:0000313" key="8">
    <source>
        <dbReference type="Proteomes" id="UP000317982"/>
    </source>
</evidence>
<evidence type="ECO:0000256" key="1">
    <source>
        <dbReference type="ARBA" id="ARBA00010088"/>
    </source>
</evidence>
<dbReference type="GO" id="GO:0016787">
    <property type="term" value="F:hydrolase activity"/>
    <property type="evidence" value="ECO:0007669"/>
    <property type="project" value="UniProtKB-KW"/>
</dbReference>
<dbReference type="InterPro" id="IPR051601">
    <property type="entry name" value="Serine_prot/Carboxylest_S33"/>
</dbReference>
<evidence type="ECO:0000256" key="2">
    <source>
        <dbReference type="ARBA" id="ARBA00022729"/>
    </source>
</evidence>
<dbReference type="SUPFAM" id="SSF53474">
    <property type="entry name" value="alpha/beta-Hydrolases"/>
    <property type="match status" value="1"/>
</dbReference>
<dbReference type="Proteomes" id="UP000317982">
    <property type="component" value="Unassembled WGS sequence"/>
</dbReference>
<dbReference type="InterPro" id="IPR013595">
    <property type="entry name" value="Pept_S33_TAP-like_C"/>
</dbReference>
<keyword evidence="3 7" id="KW-0378">Hydrolase</keyword>
<dbReference type="AlphaFoldDB" id="A0A545AML8"/>
<evidence type="ECO:0000313" key="7">
    <source>
        <dbReference type="EMBL" id="TQS42501.1"/>
    </source>
</evidence>
<dbReference type="PROSITE" id="PS51257">
    <property type="entry name" value="PROKAR_LIPOPROTEIN"/>
    <property type="match status" value="1"/>
</dbReference>
<evidence type="ECO:0000259" key="5">
    <source>
        <dbReference type="Pfam" id="PF00561"/>
    </source>
</evidence>
<evidence type="ECO:0000259" key="6">
    <source>
        <dbReference type="Pfam" id="PF08386"/>
    </source>
</evidence>
<dbReference type="PANTHER" id="PTHR43248:SF29">
    <property type="entry name" value="TRIPEPTIDYL AMINOPEPTIDASE"/>
    <property type="match status" value="1"/>
</dbReference>
<dbReference type="InParanoid" id="A0A545AML8"/>
<organism evidence="7 8">
    <name type="scientific">Cryptosporangium phraense</name>
    <dbReference type="NCBI Taxonomy" id="2593070"/>
    <lineage>
        <taxon>Bacteria</taxon>
        <taxon>Bacillati</taxon>
        <taxon>Actinomycetota</taxon>
        <taxon>Actinomycetes</taxon>
        <taxon>Cryptosporangiales</taxon>
        <taxon>Cryptosporangiaceae</taxon>
        <taxon>Cryptosporangium</taxon>
    </lineage>
</organism>
<feature type="domain" description="AB hydrolase-1" evidence="5">
    <location>
        <begin position="88"/>
        <end position="262"/>
    </location>
</feature>
<feature type="signal peptide" evidence="4">
    <location>
        <begin position="1"/>
        <end position="19"/>
    </location>
</feature>
<dbReference type="InterPro" id="IPR029058">
    <property type="entry name" value="AB_hydrolase_fold"/>
</dbReference>
<reference evidence="7 8" key="1">
    <citation type="submission" date="2019-07" db="EMBL/GenBank/DDBJ databases">
        <title>Cryptosporangium phraense sp. nov., isolated from plant litter.</title>
        <authorList>
            <person name="Suriyachadkun C."/>
        </authorList>
    </citation>
    <scope>NUCLEOTIDE SEQUENCE [LARGE SCALE GENOMIC DNA]</scope>
    <source>
        <strain evidence="7 8">A-T 5661</strain>
    </source>
</reference>
<dbReference type="Gene3D" id="3.40.50.1820">
    <property type="entry name" value="alpha/beta hydrolase"/>
    <property type="match status" value="1"/>
</dbReference>
<feature type="chain" id="PRO_5021729499" evidence="4">
    <location>
        <begin position="20"/>
        <end position="497"/>
    </location>
</feature>
<dbReference type="Pfam" id="PF08386">
    <property type="entry name" value="Abhydrolase_4"/>
    <property type="match status" value="1"/>
</dbReference>
<proteinExistence type="inferred from homology"/>
<dbReference type="InterPro" id="IPR000073">
    <property type="entry name" value="AB_hydrolase_1"/>
</dbReference>
<dbReference type="EMBL" id="VIRS01000018">
    <property type="protein sequence ID" value="TQS42501.1"/>
    <property type="molecule type" value="Genomic_DNA"/>
</dbReference>
<evidence type="ECO:0000256" key="4">
    <source>
        <dbReference type="SAM" id="SignalP"/>
    </source>
</evidence>
<dbReference type="RefSeq" id="WP_142707190.1">
    <property type="nucleotide sequence ID" value="NZ_VIRS01000018.1"/>
</dbReference>
<gene>
    <name evidence="7" type="ORF">FL583_24715</name>
</gene>
<keyword evidence="2 4" id="KW-0732">Signal</keyword>